<protein>
    <submittedName>
        <fullName evidence="2">Glycosyl transferase</fullName>
    </submittedName>
</protein>
<evidence type="ECO:0000259" key="1">
    <source>
        <dbReference type="Pfam" id="PF00535"/>
    </source>
</evidence>
<evidence type="ECO:0000313" key="3">
    <source>
        <dbReference type="Proteomes" id="UP000076925"/>
    </source>
</evidence>
<dbReference type="PANTHER" id="PTHR43179:SF7">
    <property type="entry name" value="RHAMNOSYLTRANSFERASE WBBL"/>
    <property type="match status" value="1"/>
</dbReference>
<name>A0A139WYC0_9CYAN</name>
<keyword evidence="2" id="KW-0808">Transferase</keyword>
<organism evidence="2 3">
    <name type="scientific">Scytonema hofmannii PCC 7110</name>
    <dbReference type="NCBI Taxonomy" id="128403"/>
    <lineage>
        <taxon>Bacteria</taxon>
        <taxon>Bacillati</taxon>
        <taxon>Cyanobacteriota</taxon>
        <taxon>Cyanophyceae</taxon>
        <taxon>Nostocales</taxon>
        <taxon>Scytonemataceae</taxon>
        <taxon>Scytonema</taxon>
    </lineage>
</organism>
<reference evidence="2 3" key="1">
    <citation type="journal article" date="2013" name="Genome Biol. Evol.">
        <title>Genomes of Stigonematalean cyanobacteria (subsection V) and the evolution of oxygenic photosynthesis from prokaryotes to plastids.</title>
        <authorList>
            <person name="Dagan T."/>
            <person name="Roettger M."/>
            <person name="Stucken K."/>
            <person name="Landan G."/>
            <person name="Koch R."/>
            <person name="Major P."/>
            <person name="Gould S.B."/>
            <person name="Goremykin V.V."/>
            <person name="Rippka R."/>
            <person name="Tandeau de Marsac N."/>
            <person name="Gugger M."/>
            <person name="Lockhart P.J."/>
            <person name="Allen J.F."/>
            <person name="Brune I."/>
            <person name="Maus I."/>
            <person name="Puhler A."/>
            <person name="Martin W.F."/>
        </authorList>
    </citation>
    <scope>NUCLEOTIDE SEQUENCE [LARGE SCALE GENOMIC DNA]</scope>
    <source>
        <strain evidence="2 3">PCC 7110</strain>
    </source>
</reference>
<dbReference type="RefSeq" id="WP_017742414.1">
    <property type="nucleotide sequence ID" value="NZ_KQ976354.1"/>
</dbReference>
<dbReference type="InterPro" id="IPR001173">
    <property type="entry name" value="Glyco_trans_2-like"/>
</dbReference>
<dbReference type="SUPFAM" id="SSF53448">
    <property type="entry name" value="Nucleotide-diphospho-sugar transferases"/>
    <property type="match status" value="1"/>
</dbReference>
<dbReference type="Gene3D" id="3.90.550.10">
    <property type="entry name" value="Spore Coat Polysaccharide Biosynthesis Protein SpsA, Chain A"/>
    <property type="match status" value="1"/>
</dbReference>
<dbReference type="PANTHER" id="PTHR43179">
    <property type="entry name" value="RHAMNOSYLTRANSFERASE WBBL"/>
    <property type="match status" value="1"/>
</dbReference>
<feature type="domain" description="Glycosyltransferase 2-like" evidence="1">
    <location>
        <begin position="12"/>
        <end position="120"/>
    </location>
</feature>
<dbReference type="Pfam" id="PF00535">
    <property type="entry name" value="Glycos_transf_2"/>
    <property type="match status" value="1"/>
</dbReference>
<gene>
    <name evidence="2" type="ORF">WA1_48450</name>
</gene>
<dbReference type="InterPro" id="IPR029044">
    <property type="entry name" value="Nucleotide-diphossugar_trans"/>
</dbReference>
<dbReference type="AlphaFoldDB" id="A0A139WYC0"/>
<dbReference type="EMBL" id="ANNX02000047">
    <property type="protein sequence ID" value="KYC37435.1"/>
    <property type="molecule type" value="Genomic_DNA"/>
</dbReference>
<dbReference type="Proteomes" id="UP000076925">
    <property type="component" value="Unassembled WGS sequence"/>
</dbReference>
<accession>A0A139WYC0</accession>
<comment type="caution">
    <text evidence="2">The sequence shown here is derived from an EMBL/GenBank/DDBJ whole genome shotgun (WGS) entry which is preliminary data.</text>
</comment>
<dbReference type="STRING" id="128403.WA1_48450"/>
<evidence type="ECO:0000313" key="2">
    <source>
        <dbReference type="EMBL" id="KYC37435.1"/>
    </source>
</evidence>
<sequence length="291" mass="33670">MIYFLTINYYSTPLVTKLISSLPDNQRFEYKIIIINNSPDDNSIYQLKNQSVLIFDATHNLGFGHACNMGLKWIYEQEPQGIVWIINPDAYLSENPLDKVRSFFESNPEISILGTIIHTPIGEIWFAGGCFNPASGAIATQDLLTNIETEYVTCDWVSGCSLIINLRKFDNLPQFDRAYFLYYEDFDLCRRYANQGHTIAVTKLFGVVHQPSSITNKYVFRKIKHSSYSYLMTLEKYTNNFILMLRLIRLLTYAVVLIFIKPQVAFGKFYGVFMYLRRTFSYISSLRSPTS</sequence>
<dbReference type="GO" id="GO:0016740">
    <property type="term" value="F:transferase activity"/>
    <property type="evidence" value="ECO:0007669"/>
    <property type="project" value="UniProtKB-KW"/>
</dbReference>
<proteinExistence type="predicted"/>
<dbReference type="OrthoDB" id="9813495at2"/>
<keyword evidence="3" id="KW-1185">Reference proteome</keyword>